<evidence type="ECO:0000313" key="8">
    <source>
        <dbReference type="EMBL" id="KAL2829347.1"/>
    </source>
</evidence>
<dbReference type="Gene3D" id="1.10.630.10">
    <property type="entry name" value="Cytochrome P450"/>
    <property type="match status" value="1"/>
</dbReference>
<keyword evidence="7" id="KW-1133">Transmembrane helix</keyword>
<keyword evidence="6" id="KW-0503">Monooxygenase</keyword>
<feature type="transmembrane region" description="Helical" evidence="7">
    <location>
        <begin position="65"/>
        <end position="90"/>
    </location>
</feature>
<keyword evidence="7" id="KW-0812">Transmembrane</keyword>
<dbReference type="InterPro" id="IPR001128">
    <property type="entry name" value="Cyt_P450"/>
</dbReference>
<keyword evidence="5" id="KW-0408">Iron</keyword>
<comment type="similarity">
    <text evidence="2">Belongs to the cytochrome P450 family.</text>
</comment>
<dbReference type="CDD" id="cd11061">
    <property type="entry name" value="CYP67-like"/>
    <property type="match status" value="1"/>
</dbReference>
<evidence type="ECO:0000256" key="5">
    <source>
        <dbReference type="ARBA" id="ARBA00023004"/>
    </source>
</evidence>
<dbReference type="InterPro" id="IPR036396">
    <property type="entry name" value="Cyt_P450_sf"/>
</dbReference>
<gene>
    <name evidence="8" type="ORF">BJY01DRAFT_255042</name>
</gene>
<keyword evidence="4" id="KW-0560">Oxidoreductase</keyword>
<dbReference type="EMBL" id="JBFXLU010000335">
    <property type="protein sequence ID" value="KAL2829347.1"/>
    <property type="molecule type" value="Genomic_DNA"/>
</dbReference>
<feature type="transmembrane region" description="Helical" evidence="7">
    <location>
        <begin position="12"/>
        <end position="28"/>
    </location>
</feature>
<dbReference type="PANTHER" id="PTHR24305:SF187">
    <property type="entry name" value="P450, PUTATIVE (EUROFUNG)-RELATED"/>
    <property type="match status" value="1"/>
</dbReference>
<sequence length="547" mass="61149">MAAVQQSLTPTILATASLTGVALHLFLFKQVEVDKRPVTTAASFIAAYFTIANALPWVSSEYEGLVWSYTVASLAWLSLVLSLWTSILVYRAFFHPLKNFPGPFGARLSKFWSLQKVLETKIRWYRTLDELHEKYGDFVRTGPRELVIFDAAAITPVLGFASVTGKGPFYDSMETSVNTTRDRAFHRQRRKVWDNAFKISLADYVPRVEEFTSQLLVRIGNNLGKPILVNEVCIHYSYDVMSALAFGEPMGYTKGESNDTAKSVLDNIQKGVDAIGLLLHIPWLMGMLTTFSWAIGPMREWNNYSAELVVQRKNMKHPRPDLFSHLLDNTEDTAAGRSLLNSECRLIVGAGSDTTATALTFLLVNLALYPEWLQRLRDEVDPIFAAADFNNARSQPVLDAIINESMRLSPSVFFGSQRETPPEGMKIGDTFIPGGTIISIPAYQVGRDERNFIHGTKFLPERWLSRPELIINKAAHMPFLTGPFNCAGRNLAMMELRSVVARVAHEFDIAFPAGAASFDAEGYFARTKDHFVSGAAPQELVFTKRGR</sequence>
<protein>
    <submittedName>
        <fullName evidence="8">Cytochrome P450</fullName>
    </submittedName>
</protein>
<dbReference type="Pfam" id="PF00067">
    <property type="entry name" value="p450"/>
    <property type="match status" value="1"/>
</dbReference>
<keyword evidence="9" id="KW-1185">Reference proteome</keyword>
<evidence type="ECO:0000256" key="2">
    <source>
        <dbReference type="ARBA" id="ARBA00010617"/>
    </source>
</evidence>
<dbReference type="InterPro" id="IPR002401">
    <property type="entry name" value="Cyt_P450_E_grp-I"/>
</dbReference>
<evidence type="ECO:0000256" key="1">
    <source>
        <dbReference type="ARBA" id="ARBA00001971"/>
    </source>
</evidence>
<evidence type="ECO:0000256" key="7">
    <source>
        <dbReference type="SAM" id="Phobius"/>
    </source>
</evidence>
<dbReference type="SUPFAM" id="SSF48264">
    <property type="entry name" value="Cytochrome P450"/>
    <property type="match status" value="1"/>
</dbReference>
<proteinExistence type="inferred from homology"/>
<accession>A0ABR4IR21</accession>
<keyword evidence="7" id="KW-0472">Membrane</keyword>
<name>A0ABR4IR21_9EURO</name>
<keyword evidence="3" id="KW-0479">Metal-binding</keyword>
<evidence type="ECO:0000256" key="6">
    <source>
        <dbReference type="ARBA" id="ARBA00023033"/>
    </source>
</evidence>
<evidence type="ECO:0000313" key="9">
    <source>
        <dbReference type="Proteomes" id="UP001610446"/>
    </source>
</evidence>
<dbReference type="InterPro" id="IPR050121">
    <property type="entry name" value="Cytochrome_P450_monoxygenase"/>
</dbReference>
<organism evidence="8 9">
    <name type="scientific">Aspergillus pseudoustus</name>
    <dbReference type="NCBI Taxonomy" id="1810923"/>
    <lineage>
        <taxon>Eukaryota</taxon>
        <taxon>Fungi</taxon>
        <taxon>Dikarya</taxon>
        <taxon>Ascomycota</taxon>
        <taxon>Pezizomycotina</taxon>
        <taxon>Eurotiomycetes</taxon>
        <taxon>Eurotiomycetidae</taxon>
        <taxon>Eurotiales</taxon>
        <taxon>Aspergillaceae</taxon>
        <taxon>Aspergillus</taxon>
        <taxon>Aspergillus subgen. Nidulantes</taxon>
    </lineage>
</organism>
<feature type="transmembrane region" description="Helical" evidence="7">
    <location>
        <begin position="40"/>
        <end position="59"/>
    </location>
</feature>
<reference evidence="8 9" key="1">
    <citation type="submission" date="2024-07" db="EMBL/GenBank/DDBJ databases">
        <title>Section-level genome sequencing and comparative genomics of Aspergillus sections Usti and Cavernicolus.</title>
        <authorList>
            <consortium name="Lawrence Berkeley National Laboratory"/>
            <person name="Nybo J.L."/>
            <person name="Vesth T.C."/>
            <person name="Theobald S."/>
            <person name="Frisvad J.C."/>
            <person name="Larsen T.O."/>
            <person name="Kjaerboelling I."/>
            <person name="Rothschild-Mancinelli K."/>
            <person name="Lyhne E.K."/>
            <person name="Kogle M.E."/>
            <person name="Barry K."/>
            <person name="Clum A."/>
            <person name="Na H."/>
            <person name="Ledsgaard L."/>
            <person name="Lin J."/>
            <person name="Lipzen A."/>
            <person name="Kuo A."/>
            <person name="Riley R."/>
            <person name="Mondo S."/>
            <person name="Labutti K."/>
            <person name="Haridas S."/>
            <person name="Pangalinan J."/>
            <person name="Salamov A.A."/>
            <person name="Simmons B.A."/>
            <person name="Magnuson J.K."/>
            <person name="Chen J."/>
            <person name="Drula E."/>
            <person name="Henrissat B."/>
            <person name="Wiebenga A."/>
            <person name="Lubbers R.J."/>
            <person name="Gomes A.C."/>
            <person name="Makela M.R."/>
            <person name="Stajich J."/>
            <person name="Grigoriev I.V."/>
            <person name="Mortensen U.H."/>
            <person name="De Vries R.P."/>
            <person name="Baker S.E."/>
            <person name="Andersen M.R."/>
        </authorList>
    </citation>
    <scope>NUCLEOTIDE SEQUENCE [LARGE SCALE GENOMIC DNA]</scope>
    <source>
        <strain evidence="8 9">CBS 123904</strain>
    </source>
</reference>
<comment type="cofactor">
    <cofactor evidence="1">
        <name>heme</name>
        <dbReference type="ChEBI" id="CHEBI:30413"/>
    </cofactor>
</comment>
<dbReference type="Proteomes" id="UP001610446">
    <property type="component" value="Unassembled WGS sequence"/>
</dbReference>
<dbReference type="PRINTS" id="PR00463">
    <property type="entry name" value="EP450I"/>
</dbReference>
<evidence type="ECO:0000256" key="3">
    <source>
        <dbReference type="ARBA" id="ARBA00022723"/>
    </source>
</evidence>
<evidence type="ECO:0000256" key="4">
    <source>
        <dbReference type="ARBA" id="ARBA00023002"/>
    </source>
</evidence>
<dbReference type="PANTHER" id="PTHR24305">
    <property type="entry name" value="CYTOCHROME P450"/>
    <property type="match status" value="1"/>
</dbReference>
<comment type="caution">
    <text evidence="8">The sequence shown here is derived from an EMBL/GenBank/DDBJ whole genome shotgun (WGS) entry which is preliminary data.</text>
</comment>
<dbReference type="PRINTS" id="PR00385">
    <property type="entry name" value="P450"/>
</dbReference>